<keyword evidence="3" id="KW-0479">Metal-binding</keyword>
<dbReference type="PANTHER" id="PTHR46960">
    <property type="entry name" value="E3 UBIQUITIN-PROTEIN LIGASE KEG"/>
    <property type="match status" value="1"/>
</dbReference>
<keyword evidence="10" id="KW-0436">Ligase</keyword>
<evidence type="ECO:0000259" key="9">
    <source>
        <dbReference type="Pfam" id="PF25600"/>
    </source>
</evidence>
<protein>
    <submittedName>
        <fullName evidence="10">E3 ubiquitin/ISG15 ligase TRIM25-like</fullName>
    </submittedName>
</protein>
<evidence type="ECO:0000256" key="3">
    <source>
        <dbReference type="ARBA" id="ARBA00022723"/>
    </source>
</evidence>
<dbReference type="InterPro" id="IPR058030">
    <property type="entry name" value="TRIM8/14/16/25/29/45/65_CC"/>
</dbReference>
<keyword evidence="4" id="KW-0677">Repeat</keyword>
<keyword evidence="7" id="KW-0862">Zinc</keyword>
<keyword evidence="2" id="KW-0808">Transferase</keyword>
<evidence type="ECO:0000256" key="2">
    <source>
        <dbReference type="ARBA" id="ARBA00022679"/>
    </source>
</evidence>
<dbReference type="GO" id="GO:0009738">
    <property type="term" value="P:abscisic acid-activated signaling pathway"/>
    <property type="evidence" value="ECO:0007669"/>
    <property type="project" value="InterPro"/>
</dbReference>
<dbReference type="GO" id="GO:0016567">
    <property type="term" value="P:protein ubiquitination"/>
    <property type="evidence" value="ECO:0007669"/>
    <property type="project" value="InterPro"/>
</dbReference>
<evidence type="ECO:0000256" key="6">
    <source>
        <dbReference type="ARBA" id="ARBA00022786"/>
    </source>
</evidence>
<feature type="domain" description="TRIM8/14/16/25/29/45/65 coiled-coil region" evidence="9">
    <location>
        <begin position="4"/>
        <end position="96"/>
    </location>
</feature>
<evidence type="ECO:0000313" key="10">
    <source>
        <dbReference type="EMBL" id="KAF5889796.1"/>
    </source>
</evidence>
<dbReference type="GO" id="GO:0016874">
    <property type="term" value="F:ligase activity"/>
    <property type="evidence" value="ECO:0007669"/>
    <property type="project" value="UniProtKB-KW"/>
</dbReference>
<evidence type="ECO:0000256" key="7">
    <source>
        <dbReference type="ARBA" id="ARBA00022833"/>
    </source>
</evidence>
<feature type="domain" description="Mind bomb SH3 repeat" evidence="8">
    <location>
        <begin position="108"/>
        <end position="162"/>
    </location>
</feature>
<feature type="non-terminal residue" evidence="10">
    <location>
        <position position="1"/>
    </location>
</feature>
<comment type="caution">
    <text evidence="10">The sequence shown here is derived from an EMBL/GenBank/DDBJ whole genome shotgun (WGS) entry which is preliminary data.</text>
</comment>
<reference evidence="10" key="1">
    <citation type="submission" date="2020-07" db="EMBL/GenBank/DDBJ databases">
        <title>Clarias magur genome sequencing, assembly and annotation.</title>
        <authorList>
            <person name="Kushwaha B."/>
            <person name="Kumar R."/>
            <person name="Das P."/>
            <person name="Joshi C.G."/>
            <person name="Kumar D."/>
            <person name="Nagpure N.S."/>
            <person name="Pandey M."/>
            <person name="Agarwal S."/>
            <person name="Srivastava S."/>
            <person name="Singh M."/>
            <person name="Sahoo L."/>
            <person name="Jayasankar P."/>
            <person name="Meher P.K."/>
            <person name="Koringa P.G."/>
            <person name="Iquebal M.A."/>
            <person name="Das S.P."/>
            <person name="Bit A."/>
            <person name="Patnaik S."/>
            <person name="Patel N."/>
            <person name="Shah T.M."/>
            <person name="Hinsu A."/>
            <person name="Jena J.K."/>
        </authorList>
    </citation>
    <scope>NUCLEOTIDE SEQUENCE</scope>
    <source>
        <strain evidence="10">CIFAMagur01</strain>
        <tissue evidence="10">Testis</tissue>
    </source>
</reference>
<dbReference type="Pfam" id="PF18346">
    <property type="entry name" value="SH3_15"/>
    <property type="match status" value="1"/>
</dbReference>
<dbReference type="InterPro" id="IPR044584">
    <property type="entry name" value="KEG"/>
</dbReference>
<comment type="pathway">
    <text evidence="1">Protein modification; protein ubiquitination.</text>
</comment>
<keyword evidence="11" id="KW-1185">Reference proteome</keyword>
<dbReference type="GO" id="GO:0004842">
    <property type="term" value="F:ubiquitin-protein transferase activity"/>
    <property type="evidence" value="ECO:0007669"/>
    <property type="project" value="InterPro"/>
</dbReference>
<name>A0A8J4T5N6_CLAMG</name>
<accession>A0A8J4T5N6</accession>
<dbReference type="EMBL" id="QNUK01000766">
    <property type="protein sequence ID" value="KAF5889796.1"/>
    <property type="molecule type" value="Genomic_DNA"/>
</dbReference>
<dbReference type="OrthoDB" id="264520at2759"/>
<evidence type="ECO:0000313" key="11">
    <source>
        <dbReference type="Proteomes" id="UP000727407"/>
    </source>
</evidence>
<proteinExistence type="predicted"/>
<evidence type="ECO:0000256" key="4">
    <source>
        <dbReference type="ARBA" id="ARBA00022737"/>
    </source>
</evidence>
<dbReference type="Proteomes" id="UP000727407">
    <property type="component" value="Unassembled WGS sequence"/>
</dbReference>
<dbReference type="Pfam" id="PF25600">
    <property type="entry name" value="TRIM_CC"/>
    <property type="match status" value="1"/>
</dbReference>
<keyword evidence="5" id="KW-0863">Zinc-finger</keyword>
<dbReference type="GO" id="GO:0008270">
    <property type="term" value="F:zinc ion binding"/>
    <property type="evidence" value="ECO:0007669"/>
    <property type="project" value="UniProtKB-KW"/>
</dbReference>
<dbReference type="GO" id="GO:0006952">
    <property type="term" value="P:defense response"/>
    <property type="evidence" value="ECO:0007669"/>
    <property type="project" value="InterPro"/>
</dbReference>
<dbReference type="InterPro" id="IPR040847">
    <property type="entry name" value="SH3_15"/>
</dbReference>
<dbReference type="AlphaFoldDB" id="A0A8J4T5N6"/>
<organism evidence="10 11">
    <name type="scientific">Clarias magur</name>
    <name type="common">Asian catfish</name>
    <name type="synonym">Macropteronotus magur</name>
    <dbReference type="NCBI Taxonomy" id="1594786"/>
    <lineage>
        <taxon>Eukaryota</taxon>
        <taxon>Metazoa</taxon>
        <taxon>Chordata</taxon>
        <taxon>Craniata</taxon>
        <taxon>Vertebrata</taxon>
        <taxon>Euteleostomi</taxon>
        <taxon>Actinopterygii</taxon>
        <taxon>Neopterygii</taxon>
        <taxon>Teleostei</taxon>
        <taxon>Ostariophysi</taxon>
        <taxon>Siluriformes</taxon>
        <taxon>Clariidae</taxon>
        <taxon>Clarias</taxon>
    </lineage>
</organism>
<gene>
    <name evidence="10" type="primary">ftr97</name>
    <name evidence="10" type="ORF">DAT39_020501</name>
</gene>
<evidence type="ECO:0000256" key="5">
    <source>
        <dbReference type="ARBA" id="ARBA00022771"/>
    </source>
</evidence>
<evidence type="ECO:0000259" key="8">
    <source>
        <dbReference type="Pfam" id="PF18346"/>
    </source>
</evidence>
<keyword evidence="6" id="KW-0833">Ubl conjugation pathway</keyword>
<dbReference type="PANTHER" id="PTHR46960:SF1">
    <property type="entry name" value="E3 UBIQUITIN-PROTEIN LIGASE KEG"/>
    <property type="match status" value="1"/>
</dbReference>
<evidence type="ECO:0000256" key="1">
    <source>
        <dbReference type="ARBA" id="ARBA00004906"/>
    </source>
</evidence>
<sequence length="212" mass="23957">MVGKIRDQTEIYNNRAADLEEQLEIEIATLMGQEDVMDKLLQTEDNVYFLQNFESMPRPPGAEAAPRQTLEPVVSLSEMNNMLSEFKAKLENFCKQEMDNMFAKFQIKVGDRVRVKSSVKTPKFNWGCTVTHQSVGVIKSITDESVIVDFPEHKSWKGLLSEMERVTADHVSGVSAQQTKIKVGDRVRVKLSVNSPKRSWGKVTHKSVGVVK</sequence>